<accession>A0A380GPC0</accession>
<organism evidence="1 2">
    <name type="scientific">Staphylococcus nepalensis</name>
    <dbReference type="NCBI Taxonomy" id="214473"/>
    <lineage>
        <taxon>Bacteria</taxon>
        <taxon>Bacillati</taxon>
        <taxon>Bacillota</taxon>
        <taxon>Bacilli</taxon>
        <taxon>Bacillales</taxon>
        <taxon>Staphylococcaceae</taxon>
        <taxon>Staphylococcus</taxon>
    </lineage>
</organism>
<proteinExistence type="predicted"/>
<sequence>MFLTILTMPVITLIVALTVQEFFLGITFSVLLSFLSYLCWDWFLNTIKKTESY</sequence>
<reference evidence="1 2" key="1">
    <citation type="submission" date="2018-06" db="EMBL/GenBank/DDBJ databases">
        <authorList>
            <consortium name="Pathogen Informatics"/>
            <person name="Doyle S."/>
        </authorList>
    </citation>
    <scope>NUCLEOTIDE SEQUENCE [LARGE SCALE GENOMIC DNA]</scope>
    <source>
        <strain evidence="1 2">NCTC13834</strain>
    </source>
</reference>
<dbReference type="EMBL" id="UHDS01000001">
    <property type="protein sequence ID" value="SUM55437.1"/>
    <property type="molecule type" value="Genomic_DNA"/>
</dbReference>
<dbReference type="AlphaFoldDB" id="A0A380GPC0"/>
<name>A0A380GPC0_9STAP</name>
<dbReference type="Proteomes" id="UP000254412">
    <property type="component" value="Unassembled WGS sequence"/>
</dbReference>
<protein>
    <submittedName>
        <fullName evidence="1">Uncharacterized protein</fullName>
    </submittedName>
</protein>
<evidence type="ECO:0000313" key="2">
    <source>
        <dbReference type="Proteomes" id="UP000254412"/>
    </source>
</evidence>
<gene>
    <name evidence="1" type="ORF">NCTC13834_01801</name>
</gene>
<evidence type="ECO:0000313" key="1">
    <source>
        <dbReference type="EMBL" id="SUM55437.1"/>
    </source>
</evidence>